<name>A0A061FSN9_THECC</name>
<dbReference type="Gramene" id="EOY19943">
    <property type="protein sequence ID" value="EOY19943"/>
    <property type="gene ID" value="TCM_045343"/>
</dbReference>
<dbReference type="HOGENOM" id="CLU_533639_0_0_1"/>
<dbReference type="AlphaFoldDB" id="A0A061FSN9"/>
<dbReference type="EMBL" id="CM001888">
    <property type="protein sequence ID" value="EOY19943.1"/>
    <property type="molecule type" value="Genomic_DNA"/>
</dbReference>
<evidence type="ECO:0000313" key="2">
    <source>
        <dbReference type="Proteomes" id="UP000026915"/>
    </source>
</evidence>
<dbReference type="InParanoid" id="A0A061FSN9"/>
<dbReference type="Proteomes" id="UP000026915">
    <property type="component" value="Chromosome 10"/>
</dbReference>
<proteinExistence type="predicted"/>
<accession>A0A061FSN9</accession>
<evidence type="ECO:0000313" key="1">
    <source>
        <dbReference type="EMBL" id="EOY19943.1"/>
    </source>
</evidence>
<sequence length="511" mass="58901">MLGVCGVAPFNEALATIVHPTEGMEKCYDIWVLNGYSWTKQLTIGPILGAERLLALWKNGELLLLSENNTLVMFDPCTGELHDFGIHMSKYTMWLVVYAESIIRIKGISEYDAKLTRQVLLKIFQALSQLHQTLFMIDQKLDQVSQHSSTKEHNGLAEAAAKLKSNQEDLKEIFYGLRDEVLGMIGTKEKEDDLKDLAVGLGSLKSKGDELNERVIESMRDYNIVPKCSGIEEGYKPLDFESPAMEIKTSLEHRRLFNSNLLFLEAEDQIVLDEDLGELEEKDEEELKWLRVKKLKQIFQELKKKIDLNVSSKASDSGDELGPEPVNLGIIFLKVIRNWTFHIEYVLIDLLSKIYYIFSVNDELETISQDLKSNLKHMMEIYLGMVPISVYKIIYMMENPEELKRKGLVIRMCCWCIAFFNEALATIVHPRDGMEKCYSIWVLNGYSWTKKLTIGPIVGVERPLALWKNGELFQLSVPEYRIWHEPSFEKFTSHIDYLIEMNIRVVRNLLK</sequence>
<gene>
    <name evidence="1" type="ORF">TCM_045343</name>
</gene>
<organism evidence="1 2">
    <name type="scientific">Theobroma cacao</name>
    <name type="common">Cacao</name>
    <name type="synonym">Cocoa</name>
    <dbReference type="NCBI Taxonomy" id="3641"/>
    <lineage>
        <taxon>Eukaryota</taxon>
        <taxon>Viridiplantae</taxon>
        <taxon>Streptophyta</taxon>
        <taxon>Embryophyta</taxon>
        <taxon>Tracheophyta</taxon>
        <taxon>Spermatophyta</taxon>
        <taxon>Magnoliopsida</taxon>
        <taxon>eudicotyledons</taxon>
        <taxon>Gunneridae</taxon>
        <taxon>Pentapetalae</taxon>
        <taxon>rosids</taxon>
        <taxon>malvids</taxon>
        <taxon>Malvales</taxon>
        <taxon>Malvaceae</taxon>
        <taxon>Byttnerioideae</taxon>
        <taxon>Theobroma</taxon>
    </lineage>
</organism>
<reference evidence="1 2" key="1">
    <citation type="journal article" date="2013" name="Genome Biol.">
        <title>The genome sequence of the most widely cultivated cacao type and its use to identify candidate genes regulating pod color.</title>
        <authorList>
            <person name="Motamayor J.C."/>
            <person name="Mockaitis K."/>
            <person name="Schmutz J."/>
            <person name="Haiminen N."/>
            <person name="Iii D.L."/>
            <person name="Cornejo O."/>
            <person name="Findley S.D."/>
            <person name="Zheng P."/>
            <person name="Utro F."/>
            <person name="Royaert S."/>
            <person name="Saski C."/>
            <person name="Jenkins J."/>
            <person name="Podicheti R."/>
            <person name="Zhao M."/>
            <person name="Scheffler B.E."/>
            <person name="Stack J.C."/>
            <person name="Feltus F.A."/>
            <person name="Mustiga G.M."/>
            <person name="Amores F."/>
            <person name="Phillips W."/>
            <person name="Marelli J.P."/>
            <person name="May G.D."/>
            <person name="Shapiro H."/>
            <person name="Ma J."/>
            <person name="Bustamante C.D."/>
            <person name="Schnell R.J."/>
            <person name="Main D."/>
            <person name="Gilbert D."/>
            <person name="Parida L."/>
            <person name="Kuhn D.N."/>
        </authorList>
    </citation>
    <scope>NUCLEOTIDE SEQUENCE [LARGE SCALE GENOMIC DNA]</scope>
    <source>
        <strain evidence="2">cv. Matina 1-6</strain>
    </source>
</reference>
<keyword evidence="2" id="KW-1185">Reference proteome</keyword>
<protein>
    <submittedName>
        <fullName evidence="1">Uncharacterized protein</fullName>
    </submittedName>
</protein>